<dbReference type="InterPro" id="IPR032741">
    <property type="entry name" value="Sls1_KH-1"/>
</dbReference>
<dbReference type="GO" id="GO:0005743">
    <property type="term" value="C:mitochondrial inner membrane"/>
    <property type="evidence" value="ECO:0007669"/>
    <property type="project" value="InterPro"/>
</dbReference>
<dbReference type="Proteomes" id="UP000250266">
    <property type="component" value="Unassembled WGS sequence"/>
</dbReference>
<dbReference type="InterPro" id="IPR048401">
    <property type="entry name" value="SLS1_C"/>
</dbReference>
<dbReference type="Pfam" id="PF14611">
    <property type="entry name" value="KH_SLS1_1"/>
    <property type="match status" value="1"/>
</dbReference>
<feature type="domain" description="SLS1 N-terminal" evidence="3">
    <location>
        <begin position="140"/>
        <end position="281"/>
    </location>
</feature>
<evidence type="ECO:0000259" key="2">
    <source>
        <dbReference type="Pfam" id="PF14611"/>
    </source>
</evidence>
<keyword evidence="6" id="KW-1185">Reference proteome</keyword>
<dbReference type="Pfam" id="PF20778">
    <property type="entry name" value="SLS1_C"/>
    <property type="match status" value="1"/>
</dbReference>
<name>A0A8E2E3R4_9PEZI</name>
<gene>
    <name evidence="5" type="ORF">K432DRAFT_428534</name>
</gene>
<dbReference type="PANTHER" id="PTHR37919">
    <property type="entry name" value="PROTEIN CBG05606"/>
    <property type="match status" value="1"/>
</dbReference>
<feature type="domain" description="SLS1 first KH" evidence="2">
    <location>
        <begin position="289"/>
        <end position="354"/>
    </location>
</feature>
<feature type="compositionally biased region" description="Basic and acidic residues" evidence="1">
    <location>
        <begin position="984"/>
        <end position="996"/>
    </location>
</feature>
<evidence type="ECO:0000313" key="5">
    <source>
        <dbReference type="EMBL" id="OCK76695.1"/>
    </source>
</evidence>
<evidence type="ECO:0000259" key="4">
    <source>
        <dbReference type="Pfam" id="PF20778"/>
    </source>
</evidence>
<dbReference type="OrthoDB" id="5392646at2759"/>
<reference evidence="5 6" key="1">
    <citation type="journal article" date="2016" name="Nat. Commun.">
        <title>Ectomycorrhizal ecology is imprinted in the genome of the dominant symbiotic fungus Cenococcum geophilum.</title>
        <authorList>
            <consortium name="DOE Joint Genome Institute"/>
            <person name="Peter M."/>
            <person name="Kohler A."/>
            <person name="Ohm R.A."/>
            <person name="Kuo A."/>
            <person name="Krutzmann J."/>
            <person name="Morin E."/>
            <person name="Arend M."/>
            <person name="Barry K.W."/>
            <person name="Binder M."/>
            <person name="Choi C."/>
            <person name="Clum A."/>
            <person name="Copeland A."/>
            <person name="Grisel N."/>
            <person name="Haridas S."/>
            <person name="Kipfer T."/>
            <person name="LaButti K."/>
            <person name="Lindquist E."/>
            <person name="Lipzen A."/>
            <person name="Maire R."/>
            <person name="Meier B."/>
            <person name="Mihaltcheva S."/>
            <person name="Molinier V."/>
            <person name="Murat C."/>
            <person name="Poggeler S."/>
            <person name="Quandt C.A."/>
            <person name="Sperisen C."/>
            <person name="Tritt A."/>
            <person name="Tisserant E."/>
            <person name="Crous P.W."/>
            <person name="Henrissat B."/>
            <person name="Nehls U."/>
            <person name="Egli S."/>
            <person name="Spatafora J.W."/>
            <person name="Grigoriev I.V."/>
            <person name="Martin F.M."/>
        </authorList>
    </citation>
    <scope>NUCLEOTIDE SEQUENCE [LARGE SCALE GENOMIC DNA]</scope>
    <source>
        <strain evidence="5 6">CBS 459.81</strain>
    </source>
</reference>
<organism evidence="5 6">
    <name type="scientific">Lepidopterella palustris CBS 459.81</name>
    <dbReference type="NCBI Taxonomy" id="1314670"/>
    <lineage>
        <taxon>Eukaryota</taxon>
        <taxon>Fungi</taxon>
        <taxon>Dikarya</taxon>
        <taxon>Ascomycota</taxon>
        <taxon>Pezizomycotina</taxon>
        <taxon>Dothideomycetes</taxon>
        <taxon>Pleosporomycetidae</taxon>
        <taxon>Mytilinidiales</taxon>
        <taxon>Argynnaceae</taxon>
        <taxon>Lepidopterella</taxon>
    </lineage>
</organism>
<dbReference type="PANTHER" id="PTHR37919:SF2">
    <property type="entry name" value="EXPERA DOMAIN-CONTAINING PROTEIN"/>
    <property type="match status" value="1"/>
</dbReference>
<evidence type="ECO:0000313" key="6">
    <source>
        <dbReference type="Proteomes" id="UP000250266"/>
    </source>
</evidence>
<feature type="region of interest" description="Disordered" evidence="1">
    <location>
        <begin position="915"/>
        <end position="996"/>
    </location>
</feature>
<dbReference type="Pfam" id="PF20776">
    <property type="entry name" value="SLS1_N"/>
    <property type="match status" value="1"/>
</dbReference>
<evidence type="ECO:0000256" key="1">
    <source>
        <dbReference type="SAM" id="MobiDB-lite"/>
    </source>
</evidence>
<proteinExistence type="predicted"/>
<evidence type="ECO:0000259" key="3">
    <source>
        <dbReference type="Pfam" id="PF20776"/>
    </source>
</evidence>
<sequence length="996" mass="110666">MLARKTSSAFICLQCQLRLARPRQIPPIARTIPSSNFSSHSRLFSVDDEDAAEQRFSLRPKTVNPRPLGRLRGRRGKLVREGSAALGIESLGAPSEIIVLRDVNDNTSEDIPELLESKKTEPLKQADILASLQNENVTLAEGELNKQIESLRPQHHSSQIDPKDPIYVSQAEFRNIYNSLYNGFTAAQLSRYFAESTGVAITGVKKEVLQGLIKGVKKEVLQGLIKGVKSKQPVYQTAWNPGTSDIAKRLPAGNVVTQRKGKTATKIILADQILRKCWNVLVLEEIESPGEIEVSMKRWQLSLLSAGVDSTALDRIGQARNARIEIYWPHNIIRITADKSTAEYAAQDIEARLKESVSVTFALERWRSLLPEHQRSMNFTQLFREEDFTRIEKMTGANVHVLGNSLLMIRGLDRPQVQEATRCLFAMMHIHQPTSSTAIVNARASHLRKHSVIHPVALENLLDYRDRNLDLGRLTYAVTRSPAGKEPDSRSLGLAAHTLDIPGQAVEATELVATTETVKPSEAVEAAEDVKATPALKAIEAVEASKAVEATQKVKADKLSVHQSQVLRAMFRLPFPFKPPPQSPINSSSPVAIWGSIIHTEYSAKIGHILYPIGGEAAGISRLVSSGVPQKDPASAFASTIPGLSRLIADPAISQSDQPNLEILDYSFVSAPSEYSDSDLRKTYPRLSLRMLINPHGNARLAGMAIMLDHHFIDVSLPNRVVDIRFKKQQYLWIRFPKRSRAINSHSEWISKNIDSGDRLIAPPVLKLRIPKWTILDPDRPIEENGEELVPVDCLFTGAEHRQTVKMAFEDQCLVYAGVQAGQLGGRRGELELFYSTSDKNKENVQRENERDILAKYIKSSFHLADLVNKSAANRLPLEEMPIAQKPNRNISNIVFRKLMSDSRPWRICPSRLRAEVEADQRSREGLSSETDVATADNKVTDERGEAAKPSAEDTDILQRGPASGYVGEEDTREQSAPANYSTDRAEKPRKAADTS</sequence>
<feature type="compositionally biased region" description="Basic and acidic residues" evidence="1">
    <location>
        <begin position="915"/>
        <end position="927"/>
    </location>
</feature>
<dbReference type="InterPro" id="IPR048400">
    <property type="entry name" value="SLS1_N"/>
</dbReference>
<accession>A0A8E2E3R4</accession>
<dbReference type="EMBL" id="KV745188">
    <property type="protein sequence ID" value="OCK76695.1"/>
    <property type="molecule type" value="Genomic_DNA"/>
</dbReference>
<dbReference type="AlphaFoldDB" id="A0A8E2E3R4"/>
<feature type="domain" description="SLS1 C-terminal" evidence="4">
    <location>
        <begin position="462"/>
        <end position="863"/>
    </location>
</feature>
<protein>
    <submittedName>
        <fullName evidence="5">Uncharacterized protein</fullName>
    </submittedName>
</protein>